<name>A0A2I1HF68_9GLOM</name>
<protein>
    <recommendedName>
        <fullName evidence="4">Transposase domain-containing protein</fullName>
    </recommendedName>
</protein>
<evidence type="ECO:0000256" key="1">
    <source>
        <dbReference type="SAM" id="MobiDB-lite"/>
    </source>
</evidence>
<comment type="caution">
    <text evidence="2">The sequence shown here is derived from an EMBL/GenBank/DDBJ whole genome shotgun (WGS) entry which is preliminary data.</text>
</comment>
<accession>A0A2I1HF68</accession>
<dbReference type="AlphaFoldDB" id="A0A2I1HF68"/>
<evidence type="ECO:0000313" key="3">
    <source>
        <dbReference type="Proteomes" id="UP000234323"/>
    </source>
</evidence>
<keyword evidence="3" id="KW-1185">Reference proteome</keyword>
<dbReference type="VEuPathDB" id="FungiDB:RhiirA1_402583"/>
<dbReference type="EMBL" id="LLXI01002593">
    <property type="protein sequence ID" value="PKY57541.1"/>
    <property type="molecule type" value="Genomic_DNA"/>
</dbReference>
<feature type="compositionally biased region" description="Acidic residues" evidence="1">
    <location>
        <begin position="123"/>
        <end position="147"/>
    </location>
</feature>
<proteinExistence type="predicted"/>
<sequence>MVKQVLCTCIWCLQESNNQGKSVSKATRVRHIIKQKKTWANPADISTLQHHITTSISQTSSTVSPSTVILLPTNTIEEIPNHNYDENINIDFFKNMMNDRNKEIISERSSSDEEDQIEVLEYEENEKDIDDEYDGNDDDHDYNDNEGNDNNNNNKGDDEGNNEEEENNKEYNGEILEDLIKGLWLLKIKDKYNIPEVAFNEILKVFKISKVSLFKLRKLLGNIVPLEPTLVNCCINSCVAFTGEFINEDHCPYCRISVQTLLKLGVYNRY</sequence>
<evidence type="ECO:0008006" key="4">
    <source>
        <dbReference type="Google" id="ProtNLM"/>
    </source>
</evidence>
<gene>
    <name evidence="2" type="ORF">RhiirA4_478683</name>
</gene>
<reference evidence="2 3" key="1">
    <citation type="submission" date="2015-10" db="EMBL/GenBank/DDBJ databases">
        <title>Genome analyses suggest a sexual origin of heterokaryosis in a supposedly ancient asexual fungus.</title>
        <authorList>
            <person name="Ropars J."/>
            <person name="Sedzielewska K."/>
            <person name="Noel J."/>
            <person name="Charron P."/>
            <person name="Farinelli L."/>
            <person name="Marton T."/>
            <person name="Kruger M."/>
            <person name="Pelin A."/>
            <person name="Brachmann A."/>
            <person name="Corradi N."/>
        </authorList>
    </citation>
    <scope>NUCLEOTIDE SEQUENCE [LARGE SCALE GENOMIC DNA]</scope>
    <source>
        <strain evidence="2 3">A4</strain>
    </source>
</reference>
<dbReference type="Proteomes" id="UP000234323">
    <property type="component" value="Unassembled WGS sequence"/>
</dbReference>
<feature type="region of interest" description="Disordered" evidence="1">
    <location>
        <begin position="123"/>
        <end position="168"/>
    </location>
</feature>
<organism evidence="2 3">
    <name type="scientific">Rhizophagus irregularis</name>
    <dbReference type="NCBI Taxonomy" id="588596"/>
    <lineage>
        <taxon>Eukaryota</taxon>
        <taxon>Fungi</taxon>
        <taxon>Fungi incertae sedis</taxon>
        <taxon>Mucoromycota</taxon>
        <taxon>Glomeromycotina</taxon>
        <taxon>Glomeromycetes</taxon>
        <taxon>Glomerales</taxon>
        <taxon>Glomeraceae</taxon>
        <taxon>Rhizophagus</taxon>
    </lineage>
</organism>
<evidence type="ECO:0000313" key="2">
    <source>
        <dbReference type="EMBL" id="PKY57541.1"/>
    </source>
</evidence>